<dbReference type="AlphaFoldDB" id="A0A1C1A8B2"/>
<dbReference type="PROSITE" id="PS50206">
    <property type="entry name" value="RHODANESE_3"/>
    <property type="match status" value="1"/>
</dbReference>
<keyword evidence="3" id="KW-0808">Transferase</keyword>
<dbReference type="InterPro" id="IPR001763">
    <property type="entry name" value="Rhodanese-like_dom"/>
</dbReference>
<dbReference type="SUPFAM" id="SSF52821">
    <property type="entry name" value="Rhodanese/Cell cycle control phosphatase"/>
    <property type="match status" value="1"/>
</dbReference>
<evidence type="ECO:0000256" key="1">
    <source>
        <dbReference type="SAM" id="Phobius"/>
    </source>
</evidence>
<dbReference type="CDD" id="cd00158">
    <property type="entry name" value="RHOD"/>
    <property type="match status" value="1"/>
</dbReference>
<proteinExistence type="predicted"/>
<dbReference type="PANTHER" id="PTHR43031:SF18">
    <property type="entry name" value="RHODANESE-RELATED SULFURTRANSFERASES"/>
    <property type="match status" value="1"/>
</dbReference>
<dbReference type="Pfam" id="PF00581">
    <property type="entry name" value="Rhodanese"/>
    <property type="match status" value="1"/>
</dbReference>
<reference evidence="4" key="1">
    <citation type="submission" date="2016-05" db="EMBL/GenBank/DDBJ databases">
        <title>Paenibacillus oryzae. sp. nov., isolated from the rice root.</title>
        <authorList>
            <person name="Zhang J."/>
            <person name="Zhang X."/>
        </authorList>
    </citation>
    <scope>NUCLEOTIDE SEQUENCE [LARGE SCALE GENOMIC DNA]</scope>
    <source>
        <strain evidence="4">KCTC13222</strain>
    </source>
</reference>
<dbReference type="Proteomes" id="UP000093309">
    <property type="component" value="Unassembled WGS sequence"/>
</dbReference>
<feature type="domain" description="Rhodanese" evidence="2">
    <location>
        <begin position="51"/>
        <end position="135"/>
    </location>
</feature>
<gene>
    <name evidence="3" type="ORF">A8709_00550</name>
</gene>
<dbReference type="PANTHER" id="PTHR43031">
    <property type="entry name" value="FAD-DEPENDENT OXIDOREDUCTASE"/>
    <property type="match status" value="1"/>
</dbReference>
<comment type="caution">
    <text evidence="3">The sequence shown here is derived from an EMBL/GenBank/DDBJ whole genome shotgun (WGS) entry which is preliminary data.</text>
</comment>
<dbReference type="STRING" id="512399.A8709_00550"/>
<organism evidence="3 4">
    <name type="scientific">Paenibacillus pectinilyticus</name>
    <dbReference type="NCBI Taxonomy" id="512399"/>
    <lineage>
        <taxon>Bacteria</taxon>
        <taxon>Bacillati</taxon>
        <taxon>Bacillota</taxon>
        <taxon>Bacilli</taxon>
        <taxon>Bacillales</taxon>
        <taxon>Paenibacillaceae</taxon>
        <taxon>Paenibacillus</taxon>
    </lineage>
</organism>
<protein>
    <submittedName>
        <fullName evidence="3">Sulfurtransferase</fullName>
    </submittedName>
</protein>
<evidence type="ECO:0000313" key="4">
    <source>
        <dbReference type="Proteomes" id="UP000093309"/>
    </source>
</evidence>
<dbReference type="GO" id="GO:0016740">
    <property type="term" value="F:transferase activity"/>
    <property type="evidence" value="ECO:0007669"/>
    <property type="project" value="UniProtKB-KW"/>
</dbReference>
<feature type="transmembrane region" description="Helical" evidence="1">
    <location>
        <begin position="6"/>
        <end position="23"/>
    </location>
</feature>
<dbReference type="RefSeq" id="WP_065850565.1">
    <property type="nucleotide sequence ID" value="NZ_LYPC01000009.1"/>
</dbReference>
<evidence type="ECO:0000259" key="2">
    <source>
        <dbReference type="PROSITE" id="PS50206"/>
    </source>
</evidence>
<dbReference type="SMART" id="SM00450">
    <property type="entry name" value="RHOD"/>
    <property type="match status" value="1"/>
</dbReference>
<keyword evidence="4" id="KW-1185">Reference proteome</keyword>
<evidence type="ECO:0000313" key="3">
    <source>
        <dbReference type="EMBL" id="OCT16843.1"/>
    </source>
</evidence>
<keyword evidence="1" id="KW-0812">Transmembrane</keyword>
<dbReference type="OrthoDB" id="9800872at2"/>
<name>A0A1C1A8B2_9BACL</name>
<accession>A0A1C1A8B2</accession>
<dbReference type="InterPro" id="IPR050229">
    <property type="entry name" value="GlpE_sulfurtransferase"/>
</dbReference>
<dbReference type="Gene3D" id="3.40.250.10">
    <property type="entry name" value="Rhodanese-like domain"/>
    <property type="match status" value="1"/>
</dbReference>
<keyword evidence="1" id="KW-1133">Transmembrane helix</keyword>
<sequence length="136" mass="15227">MNGKLIIDLVALGFIIWFIYSRFAGVKGLRNVSSDQLQEVMDGRDDGGGNGKNKFILIDVREPGEVKQGFIPGAVNIPVTTMSRRVGEIPKDRQVYLYCRSGMRSKQAARILRKQGFKEISHLRGGIMSWKGKLTQ</sequence>
<dbReference type="InterPro" id="IPR036873">
    <property type="entry name" value="Rhodanese-like_dom_sf"/>
</dbReference>
<keyword evidence="1" id="KW-0472">Membrane</keyword>
<dbReference type="EMBL" id="LYPC01000009">
    <property type="protein sequence ID" value="OCT16843.1"/>
    <property type="molecule type" value="Genomic_DNA"/>
</dbReference>